<name>A0A9X4QN48_9BACL</name>
<gene>
    <name evidence="1" type="ORF">OMP38_17405</name>
</gene>
<dbReference type="Proteomes" id="UP001153387">
    <property type="component" value="Unassembled WGS sequence"/>
</dbReference>
<dbReference type="EMBL" id="JAPDHZ010000003">
    <property type="protein sequence ID" value="MDG0792453.1"/>
    <property type="molecule type" value="Genomic_DNA"/>
</dbReference>
<sequence length="145" mass="14321">MNRIPSSYNRNWTGGPGGFPVQGGGAGLDAFGGLGGFGTGAAGGGFPGLGGGAPVSGPPALFGAAPVQAAAQAAAPAAKGGGLGSLLNAANLESVKGFIDKMGGIEGLISNIGKIQKNYVVRPADRAAHQDFHVQKQKIRGSRRR</sequence>
<dbReference type="RefSeq" id="WP_277566252.1">
    <property type="nucleotide sequence ID" value="NZ_JAPDHZ010000003.1"/>
</dbReference>
<protein>
    <submittedName>
        <fullName evidence="1">Uncharacterized protein</fullName>
    </submittedName>
</protein>
<dbReference type="AlphaFoldDB" id="A0A9X4QN48"/>
<keyword evidence="2" id="KW-1185">Reference proteome</keyword>
<accession>A0A9X4QN48</accession>
<organism evidence="1 2">
    <name type="scientific">Cohnella ginsengisoli</name>
    <dbReference type="NCBI Taxonomy" id="425004"/>
    <lineage>
        <taxon>Bacteria</taxon>
        <taxon>Bacillati</taxon>
        <taxon>Bacillota</taxon>
        <taxon>Bacilli</taxon>
        <taxon>Bacillales</taxon>
        <taxon>Paenibacillaceae</taxon>
        <taxon>Cohnella</taxon>
    </lineage>
</organism>
<proteinExistence type="predicted"/>
<reference evidence="1 2" key="1">
    <citation type="submission" date="2022-10" db="EMBL/GenBank/DDBJ databases">
        <title>Comparative genomic analysis of Cohnella hashimotonis sp. nov., isolated from the International Space Station.</title>
        <authorList>
            <person name="Simpson A."/>
            <person name="Venkateswaran K."/>
        </authorList>
    </citation>
    <scope>NUCLEOTIDE SEQUENCE [LARGE SCALE GENOMIC DNA]</scope>
    <source>
        <strain evidence="1 2">DSM 18997</strain>
    </source>
</reference>
<evidence type="ECO:0000313" key="1">
    <source>
        <dbReference type="EMBL" id="MDG0792453.1"/>
    </source>
</evidence>
<evidence type="ECO:0000313" key="2">
    <source>
        <dbReference type="Proteomes" id="UP001153387"/>
    </source>
</evidence>
<comment type="caution">
    <text evidence="1">The sequence shown here is derived from an EMBL/GenBank/DDBJ whole genome shotgun (WGS) entry which is preliminary data.</text>
</comment>